<gene>
    <name evidence="1" type="ORF">VP01_677g4</name>
</gene>
<dbReference type="EMBL" id="LAVV01012139">
    <property type="protein sequence ID" value="KNZ46981.1"/>
    <property type="molecule type" value="Genomic_DNA"/>
</dbReference>
<reference evidence="1 2" key="1">
    <citation type="submission" date="2015-08" db="EMBL/GenBank/DDBJ databases">
        <title>Next Generation Sequencing and Analysis of the Genome of Puccinia sorghi L Schw, the Causal Agent of Maize Common Rust.</title>
        <authorList>
            <person name="Rochi L."/>
            <person name="Burguener G."/>
            <person name="Darino M."/>
            <person name="Turjanski A."/>
            <person name="Kreff E."/>
            <person name="Dieguez M.J."/>
            <person name="Sacco F."/>
        </authorList>
    </citation>
    <scope>NUCLEOTIDE SEQUENCE [LARGE SCALE GENOMIC DNA]</scope>
    <source>
        <strain evidence="1 2">RO10H11247</strain>
    </source>
</reference>
<sequence length="117" mass="12811">MFLKIICMLHSRGPKQQIPSAATALPPQPFVFGIPFKSFCCSSKIPEILTTDLELYTTPINLEGPPLGRTPLVLLRDHQTFIDGQEQALNKDYLPPGYPDDPQAQLAAVGHALVTQA</sequence>
<evidence type="ECO:0000313" key="2">
    <source>
        <dbReference type="Proteomes" id="UP000037035"/>
    </source>
</evidence>
<comment type="caution">
    <text evidence="1">The sequence shown here is derived from an EMBL/GenBank/DDBJ whole genome shotgun (WGS) entry which is preliminary data.</text>
</comment>
<name>A0A0L6UEP7_9BASI</name>
<dbReference type="Proteomes" id="UP000037035">
    <property type="component" value="Unassembled WGS sequence"/>
</dbReference>
<accession>A0A0L6UEP7</accession>
<keyword evidence="2" id="KW-1185">Reference proteome</keyword>
<protein>
    <submittedName>
        <fullName evidence="1">Uncharacterized protein</fullName>
    </submittedName>
</protein>
<dbReference type="VEuPathDB" id="FungiDB:VP01_677g4"/>
<organism evidence="1 2">
    <name type="scientific">Puccinia sorghi</name>
    <dbReference type="NCBI Taxonomy" id="27349"/>
    <lineage>
        <taxon>Eukaryota</taxon>
        <taxon>Fungi</taxon>
        <taxon>Dikarya</taxon>
        <taxon>Basidiomycota</taxon>
        <taxon>Pucciniomycotina</taxon>
        <taxon>Pucciniomycetes</taxon>
        <taxon>Pucciniales</taxon>
        <taxon>Pucciniaceae</taxon>
        <taxon>Puccinia</taxon>
    </lineage>
</organism>
<dbReference type="AlphaFoldDB" id="A0A0L6UEP7"/>
<evidence type="ECO:0000313" key="1">
    <source>
        <dbReference type="EMBL" id="KNZ46981.1"/>
    </source>
</evidence>
<proteinExistence type="predicted"/>